<evidence type="ECO:0000256" key="2">
    <source>
        <dbReference type="SAM" id="MobiDB-lite"/>
    </source>
</evidence>
<accession>A0A1L7UKX7</accession>
<proteinExistence type="predicted"/>
<protein>
    <recommendedName>
        <fullName evidence="3">C2H2-type domain-containing protein</fullName>
    </recommendedName>
</protein>
<dbReference type="InterPro" id="IPR013087">
    <property type="entry name" value="Znf_C2H2_type"/>
</dbReference>
<dbReference type="VEuPathDB" id="FungiDB:FMAN_14256"/>
<organism evidence="4 5">
    <name type="scientific">Fusarium mangiferae</name>
    <name type="common">Mango malformation disease fungus</name>
    <dbReference type="NCBI Taxonomy" id="192010"/>
    <lineage>
        <taxon>Eukaryota</taxon>
        <taxon>Fungi</taxon>
        <taxon>Dikarya</taxon>
        <taxon>Ascomycota</taxon>
        <taxon>Pezizomycotina</taxon>
        <taxon>Sordariomycetes</taxon>
        <taxon>Hypocreomycetidae</taxon>
        <taxon>Hypocreales</taxon>
        <taxon>Nectriaceae</taxon>
        <taxon>Fusarium</taxon>
        <taxon>Fusarium fujikuroi species complex</taxon>
    </lineage>
</organism>
<dbReference type="EMBL" id="FCQH01000031">
    <property type="protein sequence ID" value="CVL09103.1"/>
    <property type="molecule type" value="Genomic_DNA"/>
</dbReference>
<dbReference type="InterPro" id="IPR036236">
    <property type="entry name" value="Znf_C2H2_sf"/>
</dbReference>
<comment type="caution">
    <text evidence="4">The sequence shown here is derived from an EMBL/GenBank/DDBJ whole genome shotgun (WGS) entry which is preliminary data.</text>
</comment>
<dbReference type="SUPFAM" id="SSF57667">
    <property type="entry name" value="beta-beta-alpha zinc fingers"/>
    <property type="match status" value="1"/>
</dbReference>
<evidence type="ECO:0000313" key="5">
    <source>
        <dbReference type="Proteomes" id="UP000184255"/>
    </source>
</evidence>
<dbReference type="Proteomes" id="UP000184255">
    <property type="component" value="Unassembled WGS sequence"/>
</dbReference>
<keyword evidence="5" id="KW-1185">Reference proteome</keyword>
<gene>
    <name evidence="4" type="ORF">FMAN_14256</name>
</gene>
<feature type="compositionally biased region" description="Low complexity" evidence="2">
    <location>
        <begin position="164"/>
        <end position="176"/>
    </location>
</feature>
<keyword evidence="1" id="KW-0863">Zinc-finger</keyword>
<dbReference type="RefSeq" id="XP_041691462.1">
    <property type="nucleotide sequence ID" value="XM_041826265.1"/>
</dbReference>
<dbReference type="SMART" id="SM00355">
    <property type="entry name" value="ZnF_C2H2"/>
    <property type="match status" value="2"/>
</dbReference>
<dbReference type="AlphaFoldDB" id="A0A1L7UKX7"/>
<dbReference type="GeneID" id="65093505"/>
<evidence type="ECO:0000256" key="1">
    <source>
        <dbReference type="PROSITE-ProRule" id="PRU00042"/>
    </source>
</evidence>
<evidence type="ECO:0000313" key="4">
    <source>
        <dbReference type="EMBL" id="CVL09103.1"/>
    </source>
</evidence>
<evidence type="ECO:0000259" key="3">
    <source>
        <dbReference type="PROSITE" id="PS50157"/>
    </source>
</evidence>
<dbReference type="GO" id="GO:0008270">
    <property type="term" value="F:zinc ion binding"/>
    <property type="evidence" value="ECO:0007669"/>
    <property type="project" value="UniProtKB-KW"/>
</dbReference>
<feature type="domain" description="C2H2-type" evidence="3">
    <location>
        <begin position="249"/>
        <end position="268"/>
    </location>
</feature>
<keyword evidence="1" id="KW-0479">Metal-binding</keyword>
<reference evidence="5" key="1">
    <citation type="journal article" date="2016" name="Genome Biol. Evol.">
        <title>Comparative 'omics' of the Fusarium fujikuroi species complex highlights differences in genetic potential and metabolite synthesis.</title>
        <authorList>
            <person name="Niehaus E.-M."/>
            <person name="Muensterkoetter M."/>
            <person name="Proctor R.H."/>
            <person name="Brown D.W."/>
            <person name="Sharon A."/>
            <person name="Idan Y."/>
            <person name="Oren-Young L."/>
            <person name="Sieber C.M."/>
            <person name="Novak O."/>
            <person name="Pencik A."/>
            <person name="Tarkowska D."/>
            <person name="Hromadova K."/>
            <person name="Freeman S."/>
            <person name="Maymon M."/>
            <person name="Elazar M."/>
            <person name="Youssef S.A."/>
            <person name="El-Shabrawy E.S.M."/>
            <person name="Shalaby A.B.A."/>
            <person name="Houterman P."/>
            <person name="Brock N.L."/>
            <person name="Burkhardt I."/>
            <person name="Tsavkelova E.A."/>
            <person name="Dickschat J.S."/>
            <person name="Galuszka P."/>
            <person name="Gueldener U."/>
            <person name="Tudzynski B."/>
        </authorList>
    </citation>
    <scope>NUCLEOTIDE SEQUENCE [LARGE SCALE GENOMIC DNA]</scope>
    <source>
        <strain evidence="5">MRC7560</strain>
    </source>
</reference>
<dbReference type="Gene3D" id="3.30.160.60">
    <property type="entry name" value="Classic Zinc Finger"/>
    <property type="match status" value="1"/>
</dbReference>
<name>A0A1L7UKX7_FUSMA</name>
<keyword evidence="1" id="KW-0862">Zinc</keyword>
<sequence length="291" mass="32156">MDAEWLYNLLNEDMLLSMDLNDPFGSIPPEMDLSLFNSYQPADDTALTMGDPLLGLAMACDEYPPDGAYPDFLADVTSRTDNSSFPNTDCPTTFDELIVSDVLGSSQNSMDHVTFSSRSSLSPGFESTIISPCITRSLALWHSPELNDMRNNISSSSSAHQYSPLSSATLSTSSPSIPINESSLAQKGKATRGKKSPLRTLSRDLRHILRPEVCHLCFKGHPYTRELEEHIKVHHPAEASRLGIDMTRPVCDACGKTFSRPCNLRRHMDHSCKGLTGKSVNTRVKYIKKLS</sequence>
<feature type="region of interest" description="Disordered" evidence="2">
    <location>
        <begin position="164"/>
        <end position="199"/>
    </location>
</feature>
<dbReference type="PROSITE" id="PS50157">
    <property type="entry name" value="ZINC_FINGER_C2H2_2"/>
    <property type="match status" value="1"/>
</dbReference>